<keyword evidence="3" id="KW-1185">Reference proteome</keyword>
<evidence type="ECO:0000313" key="2">
    <source>
        <dbReference type="EMBL" id="MFC5819354.1"/>
    </source>
</evidence>
<comment type="caution">
    <text evidence="2">The sequence shown here is derived from an EMBL/GenBank/DDBJ whole genome shotgun (WGS) entry which is preliminary data.</text>
</comment>
<sequence>MYAINDIFVSPAGDDDAPGTLDRPFATIPRALEAARKGGEAVIHLRAGSYPPFELTDQDRDLTLQPHDQEEAVISGGRTITGWAWEDGVWAADAGDLDTRRLHVDGRRAERAAIEGFPGDATQTVTGYVTSEPLAWENPAGVEFVYRGVYPWTEARCPVAAVTAGGTEVVMAQPAFGWALDLYNSAWDGQTQSGPGLPTRIENDPSFLTEPGTFVLDRSRRRLLYRGERPGTAVAAEAGTVLRATGARNVTVRGLTFADTTWSRPGLPEGFLHYHSTGYYDGGPVEKVVVVEDQAWVTVPGESKSIPAAVTLDGCAGVTFERCRFTRMGATALGLSGGSGLAVRACVFDDLSASAVSADGGTGVVIEDNLIERPGLDYPGSPGIAVSGTTACTIAHNEITDAAHCGIAAGPANGTRILRNLVTGAMRVLADGGGVYVSGPQGASAADAALISGNVITDTRTPYHFALYTDYGAAWVTVEGNVVARADNTAVLQVFPLLENVTYRGNFWDADPVGSDAVPPGVTYEDNTTLAGEALEDATAHIRARAGRRLDPPGPLEAPAIRP</sequence>
<reference evidence="3" key="1">
    <citation type="journal article" date="2019" name="Int. J. Syst. Evol. Microbiol.">
        <title>The Global Catalogue of Microorganisms (GCM) 10K type strain sequencing project: providing services to taxonomists for standard genome sequencing and annotation.</title>
        <authorList>
            <consortium name="The Broad Institute Genomics Platform"/>
            <consortium name="The Broad Institute Genome Sequencing Center for Infectious Disease"/>
            <person name="Wu L."/>
            <person name="Ma J."/>
        </authorList>
    </citation>
    <scope>NUCLEOTIDE SEQUENCE [LARGE SCALE GENOMIC DNA]</scope>
    <source>
        <strain evidence="3">CGMCC 4.7106</strain>
    </source>
</reference>
<dbReference type="PANTHER" id="PTHR36453">
    <property type="entry name" value="SECRETED PROTEIN-RELATED"/>
    <property type="match status" value="1"/>
</dbReference>
<evidence type="ECO:0000259" key="1">
    <source>
        <dbReference type="Pfam" id="PF13229"/>
    </source>
</evidence>
<dbReference type="PANTHER" id="PTHR36453:SF1">
    <property type="entry name" value="RIGHT HANDED BETA HELIX DOMAIN-CONTAINING PROTEIN"/>
    <property type="match status" value="1"/>
</dbReference>
<dbReference type="Proteomes" id="UP001596096">
    <property type="component" value="Unassembled WGS sequence"/>
</dbReference>
<proteinExistence type="predicted"/>
<dbReference type="RefSeq" id="WP_219546332.1">
    <property type="nucleotide sequence ID" value="NZ_JAHKRN010000023.1"/>
</dbReference>
<accession>A0ABW1C177</accession>
<dbReference type="InterPro" id="IPR039448">
    <property type="entry name" value="Beta_helix"/>
</dbReference>
<name>A0ABW1C177_9ACTN</name>
<dbReference type="Pfam" id="PF13229">
    <property type="entry name" value="Beta_helix"/>
    <property type="match status" value="1"/>
</dbReference>
<dbReference type="InterPro" id="IPR006626">
    <property type="entry name" value="PbH1"/>
</dbReference>
<feature type="domain" description="Right handed beta helix" evidence="1">
    <location>
        <begin position="308"/>
        <end position="439"/>
    </location>
</feature>
<evidence type="ECO:0000313" key="3">
    <source>
        <dbReference type="Proteomes" id="UP001596096"/>
    </source>
</evidence>
<dbReference type="EMBL" id="JBHSNW010000018">
    <property type="protein sequence ID" value="MFC5819354.1"/>
    <property type="molecule type" value="Genomic_DNA"/>
</dbReference>
<dbReference type="SMART" id="SM00710">
    <property type="entry name" value="PbH1"/>
    <property type="match status" value="7"/>
</dbReference>
<gene>
    <name evidence="2" type="ORF">ACFPUY_30005</name>
</gene>
<protein>
    <submittedName>
        <fullName evidence="2">Right-handed parallel beta-helix repeat-containing protein</fullName>
    </submittedName>
</protein>
<organism evidence="2 3">
    <name type="scientific">Nonomuraea harbinensis</name>
    <dbReference type="NCBI Taxonomy" id="1286938"/>
    <lineage>
        <taxon>Bacteria</taxon>
        <taxon>Bacillati</taxon>
        <taxon>Actinomycetota</taxon>
        <taxon>Actinomycetes</taxon>
        <taxon>Streptosporangiales</taxon>
        <taxon>Streptosporangiaceae</taxon>
        <taxon>Nonomuraea</taxon>
    </lineage>
</organism>